<dbReference type="AlphaFoldDB" id="B1I2L2"/>
<dbReference type="Proteomes" id="UP000008544">
    <property type="component" value="Chromosome"/>
</dbReference>
<feature type="transmembrane region" description="Helical" evidence="1">
    <location>
        <begin position="67"/>
        <end position="86"/>
    </location>
</feature>
<protein>
    <submittedName>
        <fullName evidence="2">Uncharacterized protein</fullName>
    </submittedName>
</protein>
<dbReference type="KEGG" id="dau:Daud_0722"/>
<dbReference type="HOGENOM" id="CLU_1479776_0_0_9"/>
<feature type="transmembrane region" description="Helical" evidence="1">
    <location>
        <begin position="37"/>
        <end position="55"/>
    </location>
</feature>
<keyword evidence="1" id="KW-0472">Membrane</keyword>
<keyword evidence="3" id="KW-1185">Reference proteome</keyword>
<dbReference type="STRING" id="477974.Daud_0722"/>
<keyword evidence="1" id="KW-0812">Transmembrane</keyword>
<proteinExistence type="predicted"/>
<name>B1I2L2_DESAP</name>
<gene>
    <name evidence="2" type="ordered locus">Daud_0722</name>
</gene>
<sequence>MVKRITAFISFSLTLVLAWQIFLSGKSGLFTSWKRSLVAGLGAGFCFYGGYLFPGPLEHIIRLGEKYPAEGFFAAGLLILVLGVLTDGGNNRRKLYGLLALLFLSAGAVGGSLAIHAAQSGLELGIAWRLGFGLGLGVLVSGLGLLGLPQRLTQGGRAGSIASPLRSAGAPLLVMGILTPGY</sequence>
<feature type="transmembrane region" description="Helical" evidence="1">
    <location>
        <begin position="98"/>
        <end position="118"/>
    </location>
</feature>
<evidence type="ECO:0000313" key="3">
    <source>
        <dbReference type="Proteomes" id="UP000008544"/>
    </source>
</evidence>
<feature type="transmembrane region" description="Helical" evidence="1">
    <location>
        <begin position="6"/>
        <end position="25"/>
    </location>
</feature>
<reference evidence="3" key="1">
    <citation type="submission" date="2007-10" db="EMBL/GenBank/DDBJ databases">
        <title>Complete sequence of chromosome of Desulforudis audaxviator MP104C.</title>
        <authorList>
            <person name="Copeland A."/>
            <person name="Lucas S."/>
            <person name="Lapidus A."/>
            <person name="Barry K."/>
            <person name="Glavina del Rio T."/>
            <person name="Dalin E."/>
            <person name="Tice H."/>
            <person name="Bruce D."/>
            <person name="Pitluck S."/>
            <person name="Lowry S.R."/>
            <person name="Larimer F."/>
            <person name="Land M.L."/>
            <person name="Hauser L."/>
            <person name="Kyrpides N."/>
            <person name="Ivanova N.N."/>
            <person name="Richardson P."/>
        </authorList>
    </citation>
    <scope>NUCLEOTIDE SEQUENCE [LARGE SCALE GENOMIC DNA]</scope>
    <source>
        <strain evidence="3">MP104C</strain>
    </source>
</reference>
<organism evidence="2 3">
    <name type="scientific">Desulforudis audaxviator (strain MP104C)</name>
    <dbReference type="NCBI Taxonomy" id="477974"/>
    <lineage>
        <taxon>Bacteria</taxon>
        <taxon>Bacillati</taxon>
        <taxon>Bacillota</taxon>
        <taxon>Clostridia</taxon>
        <taxon>Thermoanaerobacterales</taxon>
        <taxon>Candidatus Desulforudaceae</taxon>
        <taxon>Candidatus Desulforudis</taxon>
    </lineage>
</organism>
<keyword evidence="1" id="KW-1133">Transmembrane helix</keyword>
<reference evidence="2 3" key="2">
    <citation type="journal article" date="2008" name="Science">
        <title>Environmental genomics reveals a single-species ecosystem deep within Earth.</title>
        <authorList>
            <person name="Chivian D."/>
            <person name="Brodie E.L."/>
            <person name="Alm E.J."/>
            <person name="Culley D.E."/>
            <person name="Dehal P.S."/>
            <person name="Desantis T.Z."/>
            <person name="Gihring T.M."/>
            <person name="Lapidus A."/>
            <person name="Lin L.H."/>
            <person name="Lowry S.R."/>
            <person name="Moser D.P."/>
            <person name="Richardson P.M."/>
            <person name="Southam G."/>
            <person name="Wanger G."/>
            <person name="Pratt L.M."/>
            <person name="Andersen G.L."/>
            <person name="Hazen T.C."/>
            <person name="Brockman F.J."/>
            <person name="Arkin A.P."/>
            <person name="Onstott T.C."/>
        </authorList>
    </citation>
    <scope>NUCLEOTIDE SEQUENCE [LARGE SCALE GENOMIC DNA]</scope>
    <source>
        <strain evidence="2 3">MP104C</strain>
    </source>
</reference>
<feature type="transmembrane region" description="Helical" evidence="1">
    <location>
        <begin position="130"/>
        <end position="148"/>
    </location>
</feature>
<dbReference type="EMBL" id="CP000860">
    <property type="protein sequence ID" value="ACA59252.1"/>
    <property type="molecule type" value="Genomic_DNA"/>
</dbReference>
<evidence type="ECO:0000313" key="2">
    <source>
        <dbReference type="EMBL" id="ACA59252.1"/>
    </source>
</evidence>
<evidence type="ECO:0000256" key="1">
    <source>
        <dbReference type="SAM" id="Phobius"/>
    </source>
</evidence>
<dbReference type="RefSeq" id="WP_012301839.1">
    <property type="nucleotide sequence ID" value="NC_010424.1"/>
</dbReference>
<accession>B1I2L2</accession>